<evidence type="ECO:0000313" key="2">
    <source>
        <dbReference type="Proteomes" id="UP000028488"/>
    </source>
</evidence>
<proteinExistence type="predicted"/>
<name>A0A076F5D3_RHOOP</name>
<reference evidence="1 2" key="1">
    <citation type="submission" date="2014-07" db="EMBL/GenBank/DDBJ databases">
        <title>Genome Sequence of Rhodococcus opacus Strain R7, a Biodegrader of Mono- and Polycyclic Aromatic Hydrocarbons.</title>
        <authorList>
            <person name="Di Gennaro P."/>
            <person name="Zampolli J."/>
            <person name="Presti I."/>
            <person name="Cappelletti M."/>
            <person name="D'Ursi P."/>
            <person name="Orro A."/>
            <person name="Mezzelani A."/>
            <person name="Milanesi L."/>
        </authorList>
    </citation>
    <scope>NUCLEOTIDE SEQUENCE [LARGE SCALE GENOMIC DNA]</scope>
    <source>
        <strain evidence="1 2">R7</strain>
        <plasmid evidence="1">pPDG2</plasmid>
    </source>
</reference>
<protein>
    <submittedName>
        <fullName evidence="1">Uncharacterized protein</fullName>
    </submittedName>
</protein>
<dbReference type="AlphaFoldDB" id="A0A076F5D3"/>
<geneLocation type="plasmid" evidence="1 2">
    <name>pPDG2</name>
</geneLocation>
<evidence type="ECO:0000313" key="1">
    <source>
        <dbReference type="EMBL" id="AII10879.1"/>
    </source>
</evidence>
<dbReference type="EMBL" id="CP008949">
    <property type="protein sequence ID" value="AII10879.1"/>
    <property type="molecule type" value="Genomic_DNA"/>
</dbReference>
<sequence length="69" mass="7772">MNAKVQMWTRRAARVSRCADRLTDTDVIPHGDPRFGEVTHLNLLAGIRFQLDVGSVSARIIRSGNRDRP</sequence>
<keyword evidence="1" id="KW-0614">Plasmid</keyword>
<accession>A0A076F5D3</accession>
<gene>
    <name evidence="1" type="ORF">EP51_42790</name>
</gene>
<dbReference type="Proteomes" id="UP000028488">
    <property type="component" value="Plasmid pPDG2"/>
</dbReference>
<organism evidence="1 2">
    <name type="scientific">Rhodococcus opacus</name>
    <name type="common">Nocardia opaca</name>
    <dbReference type="NCBI Taxonomy" id="37919"/>
    <lineage>
        <taxon>Bacteria</taxon>
        <taxon>Bacillati</taxon>
        <taxon>Actinomycetota</taxon>
        <taxon>Actinomycetes</taxon>
        <taxon>Mycobacteriales</taxon>
        <taxon>Nocardiaceae</taxon>
        <taxon>Rhodococcus</taxon>
    </lineage>
</organism>